<dbReference type="AlphaFoldDB" id="A0A9D4MZL0"/>
<reference evidence="1" key="2">
    <citation type="submission" date="2020-11" db="EMBL/GenBank/DDBJ databases">
        <authorList>
            <person name="McCartney M.A."/>
            <person name="Auch B."/>
            <person name="Kono T."/>
            <person name="Mallez S."/>
            <person name="Becker A."/>
            <person name="Gohl D.M."/>
            <person name="Silverstein K.A.T."/>
            <person name="Koren S."/>
            <person name="Bechman K.B."/>
            <person name="Herman A."/>
            <person name="Abrahante J.E."/>
            <person name="Garbe J."/>
        </authorList>
    </citation>
    <scope>NUCLEOTIDE SEQUENCE</scope>
    <source>
        <strain evidence="1">Duluth1</strain>
        <tissue evidence="1">Whole animal</tissue>
    </source>
</reference>
<dbReference type="EMBL" id="JAIWYP010000001">
    <property type="protein sequence ID" value="KAH3884614.1"/>
    <property type="molecule type" value="Genomic_DNA"/>
</dbReference>
<reference evidence="1" key="1">
    <citation type="journal article" date="2019" name="bioRxiv">
        <title>The Genome of the Zebra Mussel, Dreissena polymorpha: A Resource for Invasive Species Research.</title>
        <authorList>
            <person name="McCartney M.A."/>
            <person name="Auch B."/>
            <person name="Kono T."/>
            <person name="Mallez S."/>
            <person name="Zhang Y."/>
            <person name="Obille A."/>
            <person name="Becker A."/>
            <person name="Abrahante J.E."/>
            <person name="Garbe J."/>
            <person name="Badalamenti J.P."/>
            <person name="Herman A."/>
            <person name="Mangelson H."/>
            <person name="Liachko I."/>
            <person name="Sullivan S."/>
            <person name="Sone E.D."/>
            <person name="Koren S."/>
            <person name="Silverstein K.A.T."/>
            <person name="Beckman K.B."/>
            <person name="Gohl D.M."/>
        </authorList>
    </citation>
    <scope>NUCLEOTIDE SEQUENCE</scope>
    <source>
        <strain evidence="1">Duluth1</strain>
        <tissue evidence="1">Whole animal</tissue>
    </source>
</reference>
<keyword evidence="2" id="KW-1185">Reference proteome</keyword>
<dbReference type="Proteomes" id="UP000828390">
    <property type="component" value="Unassembled WGS sequence"/>
</dbReference>
<accession>A0A9D4MZL0</accession>
<gene>
    <name evidence="1" type="ORF">DPMN_008597</name>
</gene>
<protein>
    <submittedName>
        <fullName evidence="1">Uncharacterized protein</fullName>
    </submittedName>
</protein>
<sequence>MLHIYHTYIFADPNVKEEFRLTLRNRFSILEDEASLPIKGFNRVMKETEEEVIGFRKSMMTEWISEELGLV</sequence>
<name>A0A9D4MZL0_DREPO</name>
<evidence type="ECO:0000313" key="1">
    <source>
        <dbReference type="EMBL" id="KAH3884614.1"/>
    </source>
</evidence>
<organism evidence="1 2">
    <name type="scientific">Dreissena polymorpha</name>
    <name type="common">Zebra mussel</name>
    <name type="synonym">Mytilus polymorpha</name>
    <dbReference type="NCBI Taxonomy" id="45954"/>
    <lineage>
        <taxon>Eukaryota</taxon>
        <taxon>Metazoa</taxon>
        <taxon>Spiralia</taxon>
        <taxon>Lophotrochozoa</taxon>
        <taxon>Mollusca</taxon>
        <taxon>Bivalvia</taxon>
        <taxon>Autobranchia</taxon>
        <taxon>Heteroconchia</taxon>
        <taxon>Euheterodonta</taxon>
        <taxon>Imparidentia</taxon>
        <taxon>Neoheterodontei</taxon>
        <taxon>Myida</taxon>
        <taxon>Dreissenoidea</taxon>
        <taxon>Dreissenidae</taxon>
        <taxon>Dreissena</taxon>
    </lineage>
</organism>
<evidence type="ECO:0000313" key="2">
    <source>
        <dbReference type="Proteomes" id="UP000828390"/>
    </source>
</evidence>
<proteinExistence type="predicted"/>
<comment type="caution">
    <text evidence="1">The sequence shown here is derived from an EMBL/GenBank/DDBJ whole genome shotgun (WGS) entry which is preliminary data.</text>
</comment>